<accession>A0A1X0VBP2</accession>
<gene>
    <name evidence="1" type="ORF">BMR96_09265</name>
</gene>
<evidence type="ECO:0000313" key="2">
    <source>
        <dbReference type="Proteomes" id="UP000192288"/>
    </source>
</evidence>
<protein>
    <recommendedName>
        <fullName evidence="3">ImmA/IrrE family metallo-endopeptidase</fullName>
    </recommendedName>
</protein>
<comment type="caution">
    <text evidence="1">The sequence shown here is derived from an EMBL/GenBank/DDBJ whole genome shotgun (WGS) entry which is preliminary data.</text>
</comment>
<dbReference type="Gene3D" id="1.10.10.2910">
    <property type="match status" value="1"/>
</dbReference>
<name>A0A1X0VBP2_LEUPS</name>
<evidence type="ECO:0008006" key="3">
    <source>
        <dbReference type="Google" id="ProtNLM"/>
    </source>
</evidence>
<proteinExistence type="predicted"/>
<dbReference type="EMBL" id="MPLS01000058">
    <property type="protein sequence ID" value="ORI97054.1"/>
    <property type="molecule type" value="Genomic_DNA"/>
</dbReference>
<dbReference type="Proteomes" id="UP000192288">
    <property type="component" value="Unassembled WGS sequence"/>
</dbReference>
<organism evidence="1 2">
    <name type="scientific">Leuconostoc pseudomesenteroides</name>
    <dbReference type="NCBI Taxonomy" id="33968"/>
    <lineage>
        <taxon>Bacteria</taxon>
        <taxon>Bacillati</taxon>
        <taxon>Bacillota</taxon>
        <taxon>Bacilli</taxon>
        <taxon>Lactobacillales</taxon>
        <taxon>Lactobacillaceae</taxon>
        <taxon>Leuconostoc</taxon>
    </lineage>
</organism>
<dbReference type="AlphaFoldDB" id="A0A1X0VBP2"/>
<evidence type="ECO:0000313" key="1">
    <source>
        <dbReference type="EMBL" id="ORI97054.1"/>
    </source>
</evidence>
<reference evidence="1 2" key="1">
    <citation type="journal article" date="2017" name="Front. Microbiol.">
        <title>Genomic Characterization of Dairy Associated Leuconostoc Species and Diversity of Leuconostocs in Undefined Mixed Mesophilic Starter Cultures.</title>
        <authorList>
            <person name="Frantzen C.A."/>
            <person name="Kot W."/>
            <person name="Pedersen T.B."/>
            <person name="Ardo Y.M."/>
            <person name="Broadbent J.R."/>
            <person name="Neve H."/>
            <person name="Hansen L.H."/>
            <person name="Dal Bello F."/>
            <person name="Ostlie H.M."/>
            <person name="Kleppen H.P."/>
            <person name="Vogensen F.K."/>
            <person name="Holo H."/>
        </authorList>
    </citation>
    <scope>NUCLEOTIDE SEQUENCE [LARGE SCALE GENOMIC DNA]</scope>
    <source>
        <strain evidence="1 2">LMGCF08</strain>
    </source>
</reference>
<dbReference type="RefSeq" id="WP_080519617.1">
    <property type="nucleotide sequence ID" value="NZ_MPLS01000058.1"/>
</dbReference>
<sequence length="104" mass="12045">MTDLEHVLDLLPNYAFYFIDVSSPNFHGCIDYDSKAIYLNENDNDYVQLMTALHEYGHADDIPADYSNKKRYKTLLAEKQANMTATRLMNDLFQQTNNSLENSI</sequence>